<dbReference type="InterPro" id="IPR037523">
    <property type="entry name" value="VOC_core"/>
</dbReference>
<dbReference type="SUPFAM" id="SSF54593">
    <property type="entry name" value="Glyoxalase/Bleomycin resistance protein/Dihydroxybiphenyl dioxygenase"/>
    <property type="match status" value="1"/>
</dbReference>
<dbReference type="Pfam" id="PF00903">
    <property type="entry name" value="Glyoxalase"/>
    <property type="match status" value="1"/>
</dbReference>
<gene>
    <name evidence="2" type="ORF">GYN08_16655</name>
</gene>
<protein>
    <submittedName>
        <fullName evidence="2">VOC family protein</fullName>
    </submittedName>
</protein>
<organism evidence="2 3">
    <name type="scientific">Saccharibacillus alkalitolerans</name>
    <dbReference type="NCBI Taxonomy" id="2705290"/>
    <lineage>
        <taxon>Bacteria</taxon>
        <taxon>Bacillati</taxon>
        <taxon>Bacillota</taxon>
        <taxon>Bacilli</taxon>
        <taxon>Bacillales</taxon>
        <taxon>Paenibacillaceae</taxon>
        <taxon>Saccharibacillus</taxon>
    </lineage>
</organism>
<reference evidence="2 3" key="1">
    <citation type="submission" date="2020-01" db="EMBL/GenBank/DDBJ databases">
        <title>Polyphasic characterisation and genomic insights into a novel alkali tolerant bacterium VR-M41.</title>
        <authorList>
            <person name="Vemuluri V.R."/>
        </authorList>
    </citation>
    <scope>NUCLEOTIDE SEQUENCE [LARGE SCALE GENOMIC DNA]</scope>
    <source>
        <strain evidence="2 3">VR-M41</strain>
    </source>
</reference>
<dbReference type="InterPro" id="IPR004360">
    <property type="entry name" value="Glyas_Fos-R_dOase_dom"/>
</dbReference>
<feature type="domain" description="VOC" evidence="1">
    <location>
        <begin position="8"/>
        <end position="124"/>
    </location>
</feature>
<dbReference type="Gene3D" id="3.10.180.10">
    <property type="entry name" value="2,3-Dihydroxybiphenyl 1,2-Dioxygenase, domain 1"/>
    <property type="match status" value="1"/>
</dbReference>
<keyword evidence="3" id="KW-1185">Reference proteome</keyword>
<dbReference type="InterPro" id="IPR029068">
    <property type="entry name" value="Glyas_Bleomycin-R_OHBP_Dase"/>
</dbReference>
<sequence>MKSPIANRVDTIFVHVTDLKRAVEWYGRLLGAEVKGEVQSPIYTFDMGAGRPGLTLDDHRFDDIYELKPTNHPIFNLSTSDIEAAYGHVMSIGAEIASAIRHFPDLSEFSFRDPDGNVIAICTCFS</sequence>
<evidence type="ECO:0000313" key="2">
    <source>
        <dbReference type="EMBL" id="NGZ76939.1"/>
    </source>
</evidence>
<comment type="caution">
    <text evidence="2">The sequence shown here is derived from an EMBL/GenBank/DDBJ whole genome shotgun (WGS) entry which is preliminary data.</text>
</comment>
<evidence type="ECO:0000313" key="3">
    <source>
        <dbReference type="Proteomes" id="UP000800303"/>
    </source>
</evidence>
<evidence type="ECO:0000259" key="1">
    <source>
        <dbReference type="PROSITE" id="PS51819"/>
    </source>
</evidence>
<dbReference type="Proteomes" id="UP000800303">
    <property type="component" value="Unassembled WGS sequence"/>
</dbReference>
<dbReference type="RefSeq" id="WP_166276378.1">
    <property type="nucleotide sequence ID" value="NZ_JAAFGS010000006.1"/>
</dbReference>
<dbReference type="PROSITE" id="PS51819">
    <property type="entry name" value="VOC"/>
    <property type="match status" value="1"/>
</dbReference>
<dbReference type="EMBL" id="JAAFGS010000006">
    <property type="protein sequence ID" value="NGZ76939.1"/>
    <property type="molecule type" value="Genomic_DNA"/>
</dbReference>
<proteinExistence type="predicted"/>
<accession>A0ABX0FA74</accession>
<dbReference type="CDD" id="cd06587">
    <property type="entry name" value="VOC"/>
    <property type="match status" value="1"/>
</dbReference>
<name>A0ABX0FA74_9BACL</name>